<organism evidence="2 3">
    <name type="scientific">Haloarcula marismortui ATCC 33800</name>
    <dbReference type="NCBI Taxonomy" id="662476"/>
    <lineage>
        <taxon>Archaea</taxon>
        <taxon>Methanobacteriati</taxon>
        <taxon>Methanobacteriota</taxon>
        <taxon>Stenosarchaea group</taxon>
        <taxon>Halobacteria</taxon>
        <taxon>Halobacteriales</taxon>
        <taxon>Haloarculaceae</taxon>
        <taxon>Haloarcula</taxon>
    </lineage>
</organism>
<dbReference type="InterPro" id="IPR055894">
    <property type="entry name" value="DUF7471"/>
</dbReference>
<dbReference type="EMBL" id="AOLR01000047">
    <property type="protein sequence ID" value="EMA09299.1"/>
    <property type="molecule type" value="Genomic_DNA"/>
</dbReference>
<reference evidence="2 3" key="1">
    <citation type="journal article" date="2014" name="PLoS Genet.">
        <title>Phylogenetically driven sequencing of extremely halophilic archaea reveals strategies for static and dynamic osmo-response.</title>
        <authorList>
            <person name="Becker E.A."/>
            <person name="Seitzer P.M."/>
            <person name="Tritt A."/>
            <person name="Larsen D."/>
            <person name="Krusor M."/>
            <person name="Yao A.I."/>
            <person name="Wu D."/>
            <person name="Madern D."/>
            <person name="Eisen J.A."/>
            <person name="Darling A.E."/>
            <person name="Facciotti M.T."/>
        </authorList>
    </citation>
    <scope>NUCLEOTIDE SEQUENCE [LARGE SCALE GENOMIC DNA]</scope>
    <source>
        <strain evidence="2 3">ATCC 33800</strain>
    </source>
</reference>
<evidence type="ECO:0000256" key="1">
    <source>
        <dbReference type="SAM" id="Phobius"/>
    </source>
</evidence>
<protein>
    <submittedName>
        <fullName evidence="2">Uncharacterized protein</fullName>
    </submittedName>
</protein>
<dbReference type="Proteomes" id="UP000011659">
    <property type="component" value="Unassembled WGS sequence"/>
</dbReference>
<accession>M0JMU6</accession>
<feature type="transmembrane region" description="Helical" evidence="1">
    <location>
        <begin position="25"/>
        <end position="49"/>
    </location>
</feature>
<sequence>MALILHTRISIAQPLHFGTSMSESLLVTALGVGAVFSILVAVLSFMAFYHRRTKSYLLIVVAFSTFLGKTSAGVAYLTGWMDAGMHHSFEHLLDVIMMTL</sequence>
<name>M0JMU6_9EURY</name>
<comment type="caution">
    <text evidence="2">The sequence shown here is derived from an EMBL/GenBank/DDBJ whole genome shotgun (WGS) entry which is preliminary data.</text>
</comment>
<gene>
    <name evidence="2" type="ORF">C436_19193</name>
</gene>
<keyword evidence="1" id="KW-1133">Transmembrane helix</keyword>
<evidence type="ECO:0000313" key="2">
    <source>
        <dbReference type="EMBL" id="EMA09299.1"/>
    </source>
</evidence>
<feature type="non-terminal residue" evidence="2">
    <location>
        <position position="100"/>
    </location>
</feature>
<evidence type="ECO:0000313" key="3">
    <source>
        <dbReference type="Proteomes" id="UP000011659"/>
    </source>
</evidence>
<keyword evidence="1" id="KW-0472">Membrane</keyword>
<keyword evidence="1" id="KW-0812">Transmembrane</keyword>
<dbReference type="Pfam" id="PF24283">
    <property type="entry name" value="DUF7471"/>
    <property type="match status" value="1"/>
</dbReference>
<feature type="transmembrane region" description="Helical" evidence="1">
    <location>
        <begin position="56"/>
        <end position="77"/>
    </location>
</feature>
<proteinExistence type="predicted"/>
<keyword evidence="3" id="KW-1185">Reference proteome</keyword>
<dbReference type="AlphaFoldDB" id="M0JMU6"/>